<comment type="caution">
    <text evidence="1">The sequence shown here is derived from an EMBL/GenBank/DDBJ whole genome shotgun (WGS) entry which is preliminary data.</text>
</comment>
<gene>
    <name evidence="1" type="ORF">H8Z76_10290</name>
</gene>
<proteinExistence type="predicted"/>
<sequence>MSTSALVVNIAVSVLSGAPEQKIIQEFEEANNMRELFFRAGTGKIPPFCMKNRKK</sequence>
<dbReference type="EMBL" id="JACOQH010000007">
    <property type="protein sequence ID" value="MBC5754393.1"/>
    <property type="molecule type" value="Genomic_DNA"/>
</dbReference>
<protein>
    <submittedName>
        <fullName evidence="1">Uncharacterized protein</fullName>
    </submittedName>
</protein>
<evidence type="ECO:0000313" key="2">
    <source>
        <dbReference type="Proteomes" id="UP000621540"/>
    </source>
</evidence>
<evidence type="ECO:0000313" key="1">
    <source>
        <dbReference type="EMBL" id="MBC5754393.1"/>
    </source>
</evidence>
<dbReference type="RefSeq" id="WP_186982443.1">
    <property type="nucleotide sequence ID" value="NZ_JACOQH010000007.1"/>
</dbReference>
<organism evidence="1 2">
    <name type="scientific">Roseburia yibonii</name>
    <dbReference type="NCBI Taxonomy" id="2763063"/>
    <lineage>
        <taxon>Bacteria</taxon>
        <taxon>Bacillati</taxon>
        <taxon>Bacillota</taxon>
        <taxon>Clostridia</taxon>
        <taxon>Lachnospirales</taxon>
        <taxon>Lachnospiraceae</taxon>
        <taxon>Roseburia</taxon>
    </lineage>
</organism>
<reference evidence="1 2" key="1">
    <citation type="submission" date="2020-08" db="EMBL/GenBank/DDBJ databases">
        <title>Genome public.</title>
        <authorList>
            <person name="Liu C."/>
            <person name="Sun Q."/>
        </authorList>
    </citation>
    <scope>NUCLEOTIDE SEQUENCE [LARGE SCALE GENOMIC DNA]</scope>
    <source>
        <strain evidence="1 2">BX0805</strain>
    </source>
</reference>
<keyword evidence="2" id="KW-1185">Reference proteome</keyword>
<name>A0ABR7IBZ0_9FIRM</name>
<dbReference type="Proteomes" id="UP000621540">
    <property type="component" value="Unassembled WGS sequence"/>
</dbReference>
<accession>A0ABR7IBZ0</accession>